<sequence>MRPLKDTYETVQAAYEKLDYDDNRKLDLAQRKAARRETLNLHNQEIEKPLVQIVSENDATLWIKDKGYPTEGDSAWKVEMRDVDRNPWTPDNVIVRNPS</sequence>
<organism evidence="1 2">
    <name type="scientific">Streblomastix strix</name>
    <dbReference type="NCBI Taxonomy" id="222440"/>
    <lineage>
        <taxon>Eukaryota</taxon>
        <taxon>Metamonada</taxon>
        <taxon>Preaxostyla</taxon>
        <taxon>Oxymonadida</taxon>
        <taxon>Streblomastigidae</taxon>
        <taxon>Streblomastix</taxon>
    </lineage>
</organism>
<gene>
    <name evidence="1" type="ORF">EZS28_037590</name>
</gene>
<dbReference type="Proteomes" id="UP000324800">
    <property type="component" value="Unassembled WGS sequence"/>
</dbReference>
<name>A0A5J4UAF3_9EUKA</name>
<evidence type="ECO:0000313" key="1">
    <source>
        <dbReference type="EMBL" id="KAA6366882.1"/>
    </source>
</evidence>
<reference evidence="1 2" key="1">
    <citation type="submission" date="2019-03" db="EMBL/GenBank/DDBJ databases">
        <title>Single cell metagenomics reveals metabolic interactions within the superorganism composed of flagellate Streblomastix strix and complex community of Bacteroidetes bacteria on its surface.</title>
        <authorList>
            <person name="Treitli S.C."/>
            <person name="Kolisko M."/>
            <person name="Husnik F."/>
            <person name="Keeling P."/>
            <person name="Hampl V."/>
        </authorList>
    </citation>
    <scope>NUCLEOTIDE SEQUENCE [LARGE SCALE GENOMIC DNA]</scope>
    <source>
        <strain evidence="1">ST1C</strain>
    </source>
</reference>
<protein>
    <submittedName>
        <fullName evidence="1">Uncharacterized protein</fullName>
    </submittedName>
</protein>
<accession>A0A5J4UAF3</accession>
<proteinExistence type="predicted"/>
<dbReference type="EMBL" id="SNRW01018917">
    <property type="protein sequence ID" value="KAA6366882.1"/>
    <property type="molecule type" value="Genomic_DNA"/>
</dbReference>
<dbReference type="AlphaFoldDB" id="A0A5J4UAF3"/>
<evidence type="ECO:0000313" key="2">
    <source>
        <dbReference type="Proteomes" id="UP000324800"/>
    </source>
</evidence>
<comment type="caution">
    <text evidence="1">The sequence shown here is derived from an EMBL/GenBank/DDBJ whole genome shotgun (WGS) entry which is preliminary data.</text>
</comment>